<dbReference type="GO" id="GO:0006355">
    <property type="term" value="P:regulation of DNA-templated transcription"/>
    <property type="evidence" value="ECO:0007669"/>
    <property type="project" value="TreeGrafter"/>
</dbReference>
<dbReference type="FunFam" id="3.30.40.10:FF:000113">
    <property type="entry name" value="Histone-lysine N-methyltransferase"/>
    <property type="match status" value="1"/>
</dbReference>
<protein>
    <submittedName>
        <fullName evidence="25">Ash1 (absent, small, or homeotic)-like (Drosophila)</fullName>
    </submittedName>
</protein>
<dbReference type="PROSITE" id="PS01359">
    <property type="entry name" value="ZF_PHD_1"/>
    <property type="match status" value="1"/>
</dbReference>
<feature type="compositionally biased region" description="Basic and acidic residues" evidence="19">
    <location>
        <begin position="408"/>
        <end position="418"/>
    </location>
</feature>
<dbReference type="PANTHER" id="PTHR46147:SF1">
    <property type="entry name" value="HISTONE-LYSINE N-METHYLTRANSFERASE ASH1L"/>
    <property type="match status" value="1"/>
</dbReference>
<dbReference type="InterPro" id="IPR011011">
    <property type="entry name" value="Znf_FYVE_PHD"/>
</dbReference>
<dbReference type="CDD" id="cd15548">
    <property type="entry name" value="PHD_ASH1L"/>
    <property type="match status" value="1"/>
</dbReference>
<dbReference type="InterPro" id="IPR017956">
    <property type="entry name" value="AT_hook_DNA-bd_motif"/>
</dbReference>
<dbReference type="InterPro" id="IPR003616">
    <property type="entry name" value="Post-SET_dom"/>
</dbReference>
<evidence type="ECO:0000259" key="23">
    <source>
        <dbReference type="PROSITE" id="PS51038"/>
    </source>
</evidence>
<dbReference type="Gene3D" id="1.20.920.10">
    <property type="entry name" value="Bromodomain-like"/>
    <property type="match status" value="1"/>
</dbReference>
<feature type="compositionally biased region" description="Basic residues" evidence="19">
    <location>
        <begin position="646"/>
        <end position="655"/>
    </location>
</feature>
<dbReference type="PROSITE" id="PS50014">
    <property type="entry name" value="BROMODOMAIN_2"/>
    <property type="match status" value="1"/>
</dbReference>
<evidence type="ECO:0000256" key="3">
    <source>
        <dbReference type="ARBA" id="ARBA00022454"/>
    </source>
</evidence>
<feature type="compositionally biased region" description="Basic residues" evidence="19">
    <location>
        <begin position="1182"/>
        <end position="1192"/>
    </location>
</feature>
<feature type="compositionally biased region" description="Pro residues" evidence="19">
    <location>
        <begin position="1464"/>
        <end position="1474"/>
    </location>
</feature>
<evidence type="ECO:0000259" key="24">
    <source>
        <dbReference type="PROSITE" id="PS51215"/>
    </source>
</evidence>
<feature type="region of interest" description="Disordered" evidence="19">
    <location>
        <begin position="1114"/>
        <end position="1138"/>
    </location>
</feature>
<dbReference type="PROSITE" id="PS51215">
    <property type="entry name" value="AWS"/>
    <property type="match status" value="1"/>
</dbReference>
<feature type="compositionally biased region" description="Basic and acidic residues" evidence="19">
    <location>
        <begin position="1535"/>
        <end position="1552"/>
    </location>
</feature>
<feature type="compositionally biased region" description="Polar residues" evidence="19">
    <location>
        <begin position="777"/>
        <end position="793"/>
    </location>
</feature>
<feature type="compositionally biased region" description="Polar residues" evidence="19">
    <location>
        <begin position="436"/>
        <end position="446"/>
    </location>
</feature>
<dbReference type="SUPFAM" id="SSF47370">
    <property type="entry name" value="Bromodomain"/>
    <property type="match status" value="1"/>
</dbReference>
<feature type="compositionally biased region" description="Basic residues" evidence="19">
    <location>
        <begin position="1451"/>
        <end position="1463"/>
    </location>
</feature>
<dbReference type="Pfam" id="PF00439">
    <property type="entry name" value="Bromodomain"/>
    <property type="match status" value="1"/>
</dbReference>
<feature type="compositionally biased region" description="Low complexity" evidence="19">
    <location>
        <begin position="1195"/>
        <end position="1211"/>
    </location>
</feature>
<dbReference type="Ensembl" id="ENSTRUT00000058337.2">
    <property type="protein sequence ID" value="ENSTRUP00000053179.2"/>
    <property type="gene ID" value="ENSTRUG00000022988.2"/>
</dbReference>
<feature type="compositionally biased region" description="Acidic residues" evidence="19">
    <location>
        <begin position="1281"/>
        <end position="1293"/>
    </location>
</feature>
<feature type="compositionally biased region" description="Basic residues" evidence="19">
    <location>
        <begin position="1378"/>
        <end position="1387"/>
    </location>
</feature>
<feature type="region of interest" description="Disordered" evidence="19">
    <location>
        <begin position="856"/>
        <end position="980"/>
    </location>
</feature>
<keyword evidence="16" id="KW-0804">Transcription</keyword>
<evidence type="ECO:0000256" key="9">
    <source>
        <dbReference type="ARBA" id="ARBA00022737"/>
    </source>
</evidence>
<dbReference type="Gene3D" id="2.170.270.10">
    <property type="entry name" value="SET domain"/>
    <property type="match status" value="1"/>
</dbReference>
<feature type="compositionally biased region" description="Basic and acidic residues" evidence="19">
    <location>
        <begin position="39"/>
        <end position="50"/>
    </location>
</feature>
<dbReference type="InterPro" id="IPR046341">
    <property type="entry name" value="SET_dom_sf"/>
</dbReference>
<feature type="region of interest" description="Disordered" evidence="19">
    <location>
        <begin position="2140"/>
        <end position="2163"/>
    </location>
</feature>
<sequence length="2589" mass="290168">HHPKNAPALGAPLSWICRYYRFFISTANQATLHGLLSKEEEDNRDRDKDGAAAASAGGAGASGPGVTGDDQSHFSIRESSVSEGNVKLKIGLQAKRMKKPPKILENYVCRPAFRATVRHTGRGAANTKATIVSEKPLNLHRPPSDNKTLNAGKKTPVSQFNPRSSSTSPPLPASKEAAFEGIKPSQYSYSTDGQRDKGIQNWGAPTVTEKLAQLIAICPPSKTPKPAKSAKSDPAPLPSSGFMAPTAKQRDRAMANRNTYSRMVHLSPPPPVSRPPGRPYGSRSKDGIMETSSTMTSFTSDDAEGSVKASSAGNISSSSGSSSRSSSPALIYGNNRSDNSSSSISKAQSRAIHTTASSSCPISSSSAISPEQRTISAVSHLGSPAPSQGHHAHESPALAEESSAGMTEQERNSPRDFSKFPPAPGMGKSEGRDKPTISQLLNIQRGKSSSPSKRSPNRDNSRSGQASSLAETVRELSSPEPDVEDSPQTPLRDDSPDSSIDSPNEQESKPLKKRRGRKPRWNRLMIKAQGHRAGEGSVFGHTKTNLPLSSSFELPSPPIKRPVGRPPNPNKIKQVSLSQSSVSQLFPPQAKKRGRPKSKMPRLDAPTRGCLSHKLVASKVFSLKSKEEQDPPVLHPEVDLNPPKPLPRKRGRPKRLPPTLPQEGQPPTLAPESGEMGDRFFHSKGNGQLIMKTIIGKINKMKSMKRKRILSQILLGPRTEDISKSSSSVSVSSAETATQSLSTLAASFGGKLGPQINVSKKGTIYMGKRRGRKPKATTATSADSFLSPNTSSPFHHHHLQSQQHLSSSEIFPSPSLSQSSGGHSPISDSFVEPGSVHFHSHNSTCRGYHHHHHHYRQHFHYHKLSPPRPLHPTSPAPLNELKEATPSPVSESHSEETVPSDSGIGTDNNSTSDRGEKAGGGRRRHSAVLLEHPSPSPSPHAPASSLMGHKEKHKHKCKRRSHGCPGYDKLKRQKRKRKKKYLQLRSRRHDPDFLAELDEIVVRLSEIRVSHRGPPSHHYVHRDLLPTIFRVNFGSFYSHPAYSCDPLHYVRKPDMKKKRGRPPKLRESMSEVPFVPGLGFPLSSGGFYHPSYGVPYSSGPLGLGYYRGYPPATPSHHSHHSPTFPPPPPSSYMHHHHGSHLLLNPSKFHKKKHKLLRQEYLGSGRSPVLYPPMSSELSFNWHHKHKHRHKHREPASASANSPSSSSSSSAAERYKRKENSASCIGPSRLALSTSKSHHPVESWFKMGSSKTEYSKLSHAHVAQGQGLFSDGRADNPAGCSESEDEEPLTPTEEVEARDSPNHTNLFASALTRTSIKGSKSRKTEAVRESSTFSRVDRPVRKDRSTSVEKRESGMSALRRVQTRGVTLSTSEGPELSLHHRQQQHHHQPSLFHTHGSGSSSYLTPSQNCCLDAPVPHHSYRAPPSKHSLHHVNKILRAKKLQRQARTGNNVVKKRGPGRPRKHPLPSPPPSPPPMAEMNLAQQRDREHLAGGRGWDGDSVIDTIESVVQGQRKKAPKRKHWDRDGNEEDAEEEREDKEIVEGNEHIGDREENLAKPAPPVPITSQREKRPARPPKKKFQKAGLYSDVYKTDDPRSQLLQLKKEKLEYIPGEHEYGLFPAPIHVGKYLRQKRIDFQLPYDILWLWKHDQLYKRPDVPLYKKIRSNVYVDVKPLSGYETTTCNCRTPNDRIEKSCLDDCLNRMSFAECSPSTCPSADQCDNQHIQRHDWVQCLERFRTEGKGWGIRTKEPLRAGQFIIEYLGEVVSEQEFRSRMMEQYFSHSGNYCLNLDSGMVIDSYRMGNEARFINHSCEPNCEMQKWSVNGVYRIGLFALGEIPSGTELTYDYNFHSFNTEEQQACMCGSESCRGIIGGKSQRINGLPVKAAGARRLGRLKEKRKSKHQLKKRVSGDFIPKCGTSSLFYPHLMKPMSNRERNFVLKHRVFLLRNWEKMREKQELLKREGERERDASSLSIYARWGGVIRDDGNIKSDVFLTQFSALQTSRSVRTRRLAAAEENTEVTRTARLAHIFKEIWDMITSYKDSAGQTLAAPLVNLPSRKRNSQYYEKVSDPLDLSTIEKQILTGHYKTVEAFDTDMLKVFRNAEKYYGRKSSVGRDVCRLRKAYYSARHEAAVQIDEIVGETVSEADSSDSLERDHGHQHHAGGSHDKDDDVIRCICGMYRDEGLMIQCEKCMVWQHCDCMRLETEVEHYLCEQCDPRPVEREVPMIPQPSYAQAGSVYYICLLRDDLLLHQGDCVYLMRDSRRTPEGPPLRQSYRLLSHVNRDKLDIFRIEKLWKNEKGERFAFGHHYFRPHETHHSPSRRFYKNELFRMPLYEIIPLEAVVGTCCVLDLYTYCKGRPKNVKEQDVYICDYRLDKSAHLFYKIHRNRYPVCTKQYAFNHFPKRLTPKRDFSPHYVPDNYKRNGGRSAWKSERPKGATGCEDDGSSCGRGDDFPPEAEDQRGGEGDVDVAAGDPEVFSSKPRKADPEMEGEEDEEEDEEEGQDTEKHKELENSSADGIGEMLELPSSLTSSPLHQPVLGRREAQRERLNKILLDLLHRTPNKNAIDVTYLLEEGAGRRLRRRTLGFGDFVGRK</sequence>
<dbReference type="InterPro" id="IPR043320">
    <property type="entry name" value="Bromo_ASH1L"/>
</dbReference>
<accession>A0A3B5KCT0</accession>
<evidence type="ECO:0000313" key="26">
    <source>
        <dbReference type="Proteomes" id="UP000005226"/>
    </source>
</evidence>
<dbReference type="Pfam" id="PF01426">
    <property type="entry name" value="BAH"/>
    <property type="match status" value="1"/>
</dbReference>
<feature type="region of interest" description="Disordered" evidence="19">
    <location>
        <begin position="763"/>
        <end position="835"/>
    </location>
</feature>
<dbReference type="PROSITE" id="PS00633">
    <property type="entry name" value="BROMODOMAIN_1"/>
    <property type="match status" value="1"/>
</dbReference>
<dbReference type="Gene3D" id="3.30.40.10">
    <property type="entry name" value="Zinc/RING finger domain, C3HC4 (zinc finger)"/>
    <property type="match status" value="1"/>
</dbReference>
<feature type="region of interest" description="Disordered" evidence="19">
    <location>
        <begin position="1266"/>
        <end position="1403"/>
    </location>
</feature>
<feature type="compositionally biased region" description="Acidic residues" evidence="19">
    <location>
        <begin position="2483"/>
        <end position="2498"/>
    </location>
</feature>
<dbReference type="InterPro" id="IPR043151">
    <property type="entry name" value="BAH_sf"/>
</dbReference>
<dbReference type="CDD" id="cd04717">
    <property type="entry name" value="BAH_polybromo"/>
    <property type="match status" value="1"/>
</dbReference>
<evidence type="ECO:0000256" key="13">
    <source>
        <dbReference type="ARBA" id="ARBA00023015"/>
    </source>
</evidence>
<feature type="region of interest" description="Disordered" evidence="19">
    <location>
        <begin position="1438"/>
        <end position="1476"/>
    </location>
</feature>
<dbReference type="InterPro" id="IPR001487">
    <property type="entry name" value="Bromodomain"/>
</dbReference>
<reference evidence="25" key="2">
    <citation type="submission" date="2025-08" db="UniProtKB">
        <authorList>
            <consortium name="Ensembl"/>
        </authorList>
    </citation>
    <scope>IDENTIFICATION</scope>
</reference>
<keyword evidence="8" id="KW-0479">Metal-binding</keyword>
<evidence type="ECO:0000256" key="7">
    <source>
        <dbReference type="ARBA" id="ARBA00022691"/>
    </source>
</evidence>
<dbReference type="PANTHER" id="PTHR46147">
    <property type="entry name" value="HISTONE-LYSINE N-METHYLTRANSFERASE ASH1"/>
    <property type="match status" value="1"/>
</dbReference>
<evidence type="ECO:0000256" key="18">
    <source>
        <dbReference type="PROSITE-ProRule" id="PRU00035"/>
    </source>
</evidence>
<feature type="compositionally biased region" description="Basic residues" evidence="19">
    <location>
        <begin position="511"/>
        <end position="521"/>
    </location>
</feature>
<dbReference type="PROSITE" id="PS51038">
    <property type="entry name" value="BAH"/>
    <property type="match status" value="1"/>
</dbReference>
<evidence type="ECO:0000256" key="1">
    <source>
        <dbReference type="ARBA" id="ARBA00004123"/>
    </source>
</evidence>
<dbReference type="GO" id="GO:0042800">
    <property type="term" value="F:histone H3K4 methyltransferase activity"/>
    <property type="evidence" value="ECO:0007669"/>
    <property type="project" value="TreeGrafter"/>
</dbReference>
<dbReference type="InterPro" id="IPR001965">
    <property type="entry name" value="Znf_PHD"/>
</dbReference>
<feature type="compositionally biased region" description="Basic residues" evidence="19">
    <location>
        <begin position="1510"/>
        <end position="1519"/>
    </location>
</feature>
<dbReference type="FunFam" id="1.20.920.10:FF:000025">
    <property type="entry name" value="Histone-lysine N-methyltransferase"/>
    <property type="match status" value="1"/>
</dbReference>
<evidence type="ECO:0000313" key="25">
    <source>
        <dbReference type="Ensembl" id="ENSTRUP00000053179.2"/>
    </source>
</evidence>
<keyword evidence="12" id="KW-0156">Chromatin regulator</keyword>
<feature type="compositionally biased region" description="Low complexity" evidence="19">
    <location>
        <begin position="291"/>
        <end position="327"/>
    </location>
</feature>
<dbReference type="Pfam" id="PF00856">
    <property type="entry name" value="SET"/>
    <property type="match status" value="1"/>
</dbReference>
<dbReference type="GO" id="GO:0008270">
    <property type="term" value="F:zinc ion binding"/>
    <property type="evidence" value="ECO:0007669"/>
    <property type="project" value="UniProtKB-KW"/>
</dbReference>
<feature type="compositionally biased region" description="Basic residues" evidence="19">
    <location>
        <begin position="971"/>
        <end position="980"/>
    </location>
</feature>
<keyword evidence="17" id="KW-0539">Nucleus</keyword>
<feature type="region of interest" description="Disordered" evidence="19">
    <location>
        <begin position="133"/>
        <end position="174"/>
    </location>
</feature>
<feature type="region of interest" description="Disordered" evidence="19">
    <location>
        <begin position="2408"/>
        <end position="2509"/>
    </location>
</feature>
<dbReference type="SMART" id="SM00249">
    <property type="entry name" value="PHD"/>
    <property type="match status" value="1"/>
</dbReference>
<dbReference type="GO" id="GO:0003677">
    <property type="term" value="F:DNA binding"/>
    <property type="evidence" value="ECO:0007669"/>
    <property type="project" value="InterPro"/>
</dbReference>
<keyword evidence="11" id="KW-0862">Zinc</keyword>
<organism evidence="25 26">
    <name type="scientific">Takifugu rubripes</name>
    <name type="common">Japanese pufferfish</name>
    <name type="synonym">Fugu rubripes</name>
    <dbReference type="NCBI Taxonomy" id="31033"/>
    <lineage>
        <taxon>Eukaryota</taxon>
        <taxon>Metazoa</taxon>
        <taxon>Chordata</taxon>
        <taxon>Craniata</taxon>
        <taxon>Vertebrata</taxon>
        <taxon>Euteleostomi</taxon>
        <taxon>Actinopterygii</taxon>
        <taxon>Neopterygii</taxon>
        <taxon>Teleostei</taxon>
        <taxon>Neoteleostei</taxon>
        <taxon>Acanthomorphata</taxon>
        <taxon>Eupercaria</taxon>
        <taxon>Tetraodontiformes</taxon>
        <taxon>Tetradontoidea</taxon>
        <taxon>Tetraodontidae</taxon>
        <taxon>Takifugu</taxon>
    </lineage>
</organism>
<comment type="subcellular location">
    <subcellularLocation>
        <location evidence="2">Chromosome</location>
    </subcellularLocation>
    <subcellularLocation>
        <location evidence="1">Nucleus</location>
    </subcellularLocation>
</comment>
<dbReference type="GO" id="GO:0005654">
    <property type="term" value="C:nucleoplasm"/>
    <property type="evidence" value="ECO:0007669"/>
    <property type="project" value="TreeGrafter"/>
</dbReference>
<feature type="domain" description="BAH" evidence="23">
    <location>
        <begin position="2244"/>
        <end position="2381"/>
    </location>
</feature>
<keyword evidence="4" id="KW-0597">Phosphoprotein</keyword>
<proteinExistence type="predicted"/>
<dbReference type="InterPro" id="IPR043319">
    <property type="entry name" value="PHD_ASH1L"/>
</dbReference>
<feature type="region of interest" description="Disordered" evidence="19">
    <location>
        <begin position="1506"/>
        <end position="1581"/>
    </location>
</feature>
<feature type="compositionally biased region" description="Pro residues" evidence="19">
    <location>
        <begin position="866"/>
        <end position="875"/>
    </location>
</feature>
<dbReference type="InterPro" id="IPR001214">
    <property type="entry name" value="SET_dom"/>
</dbReference>
<feature type="compositionally biased region" description="Pro residues" evidence="19">
    <location>
        <begin position="555"/>
        <end position="569"/>
    </location>
</feature>
<feature type="compositionally biased region" description="Polar residues" evidence="19">
    <location>
        <begin position="156"/>
        <end position="168"/>
    </location>
</feature>
<evidence type="ECO:0000256" key="11">
    <source>
        <dbReference type="ARBA" id="ARBA00022833"/>
    </source>
</evidence>
<feature type="compositionally biased region" description="Low complexity" evidence="19">
    <location>
        <begin position="224"/>
        <end position="240"/>
    </location>
</feature>
<dbReference type="Pfam" id="PF20826">
    <property type="entry name" value="PHD_5"/>
    <property type="match status" value="1"/>
</dbReference>
<dbReference type="GeneTree" id="ENSGT00940000156698"/>
<dbReference type="InterPro" id="IPR018359">
    <property type="entry name" value="Bromodomain_CS"/>
</dbReference>
<feature type="region of interest" description="Disordered" evidence="19">
    <location>
        <begin position="219"/>
        <end position="611"/>
    </location>
</feature>
<dbReference type="PROSITE" id="PS50868">
    <property type="entry name" value="POST_SET"/>
    <property type="match status" value="1"/>
</dbReference>
<evidence type="ECO:0000256" key="2">
    <source>
        <dbReference type="ARBA" id="ARBA00004286"/>
    </source>
</evidence>
<feature type="compositionally biased region" description="Polar residues" evidence="19">
    <location>
        <begin position="887"/>
        <end position="912"/>
    </location>
</feature>
<evidence type="ECO:0000256" key="6">
    <source>
        <dbReference type="ARBA" id="ARBA00022679"/>
    </source>
</evidence>
<dbReference type="SMART" id="SM00439">
    <property type="entry name" value="BAH"/>
    <property type="match status" value="1"/>
</dbReference>
<feature type="domain" description="Bromo" evidence="20">
    <location>
        <begin position="2040"/>
        <end position="2110"/>
    </location>
</feature>
<keyword evidence="13" id="KW-0805">Transcription regulation</keyword>
<keyword evidence="3" id="KW-0158">Chromosome</keyword>
<evidence type="ECO:0000256" key="14">
    <source>
        <dbReference type="ARBA" id="ARBA00023117"/>
    </source>
</evidence>
<feature type="compositionally biased region" description="Low complexity" evidence="19">
    <location>
        <begin position="356"/>
        <end position="370"/>
    </location>
</feature>
<evidence type="ECO:0000256" key="19">
    <source>
        <dbReference type="SAM" id="MobiDB-lite"/>
    </source>
</evidence>
<dbReference type="GO" id="GO:0005694">
    <property type="term" value="C:chromosome"/>
    <property type="evidence" value="ECO:0007669"/>
    <property type="project" value="UniProtKB-SubCell"/>
</dbReference>
<dbReference type="SMART" id="SM00317">
    <property type="entry name" value="SET"/>
    <property type="match status" value="1"/>
</dbReference>
<dbReference type="SMART" id="SM00570">
    <property type="entry name" value="AWS"/>
    <property type="match status" value="1"/>
</dbReference>
<evidence type="ECO:0000256" key="17">
    <source>
        <dbReference type="ARBA" id="ARBA00023242"/>
    </source>
</evidence>
<dbReference type="InterPro" id="IPR006560">
    <property type="entry name" value="AWS_dom"/>
</dbReference>
<keyword evidence="15" id="KW-0010">Activator</keyword>
<feature type="compositionally biased region" description="Basic residues" evidence="19">
    <location>
        <begin position="856"/>
        <end position="865"/>
    </location>
</feature>
<dbReference type="CDD" id="cd19174">
    <property type="entry name" value="SET_ASH1L"/>
    <property type="match status" value="1"/>
</dbReference>
<reference evidence="25 26" key="1">
    <citation type="journal article" date="2011" name="Genome Biol. Evol.">
        <title>Integration of the genetic map and genome assembly of fugu facilitates insights into distinct features of genome evolution in teleosts and mammals.</title>
        <authorList>
            <person name="Kai W."/>
            <person name="Kikuchi K."/>
            <person name="Tohari S."/>
            <person name="Chew A.K."/>
            <person name="Tay A."/>
            <person name="Fujiwara A."/>
            <person name="Hosoya S."/>
            <person name="Suetake H."/>
            <person name="Naruse K."/>
            <person name="Brenner S."/>
            <person name="Suzuki Y."/>
            <person name="Venkatesh B."/>
        </authorList>
    </citation>
    <scope>NUCLEOTIDE SEQUENCE [LARGE SCALE GENOMIC DNA]</scope>
</reference>
<feature type="domain" description="SET" evidence="21">
    <location>
        <begin position="1728"/>
        <end position="1844"/>
    </location>
</feature>
<dbReference type="SUPFAM" id="SSF57903">
    <property type="entry name" value="FYVE/PHD zinc finger"/>
    <property type="match status" value="1"/>
</dbReference>
<evidence type="ECO:0000256" key="4">
    <source>
        <dbReference type="ARBA" id="ARBA00022553"/>
    </source>
</evidence>
<keyword evidence="6" id="KW-0808">Transferase</keyword>
<keyword evidence="14 18" id="KW-0103">Bromodomain</keyword>
<dbReference type="Proteomes" id="UP000005226">
    <property type="component" value="Chromosome 12"/>
</dbReference>
<feature type="compositionally biased region" description="Basic residues" evidence="19">
    <location>
        <begin position="590"/>
        <end position="600"/>
    </location>
</feature>
<dbReference type="GO" id="GO:0003682">
    <property type="term" value="F:chromatin binding"/>
    <property type="evidence" value="ECO:0007669"/>
    <property type="project" value="InterPro"/>
</dbReference>
<feature type="compositionally biased region" description="Basic and acidic residues" evidence="19">
    <location>
        <begin position="1334"/>
        <end position="1352"/>
    </location>
</feature>
<keyword evidence="5" id="KW-0489">Methyltransferase</keyword>
<evidence type="ECO:0000259" key="22">
    <source>
        <dbReference type="PROSITE" id="PS50868"/>
    </source>
</evidence>
<feature type="region of interest" description="Disordered" evidence="19">
    <location>
        <begin position="1182"/>
        <end position="1239"/>
    </location>
</feature>
<dbReference type="SUPFAM" id="SSF82199">
    <property type="entry name" value="SET domain"/>
    <property type="match status" value="1"/>
</dbReference>
<feature type="domain" description="Post-SET" evidence="22">
    <location>
        <begin position="1852"/>
        <end position="1868"/>
    </location>
</feature>
<evidence type="ECO:0000256" key="5">
    <source>
        <dbReference type="ARBA" id="ARBA00022603"/>
    </source>
</evidence>
<dbReference type="GO" id="GO:0032259">
    <property type="term" value="P:methylation"/>
    <property type="evidence" value="ECO:0007669"/>
    <property type="project" value="UniProtKB-KW"/>
</dbReference>
<evidence type="ECO:0000256" key="8">
    <source>
        <dbReference type="ARBA" id="ARBA00022723"/>
    </source>
</evidence>
<keyword evidence="9" id="KW-0677">Repeat</keyword>
<feature type="compositionally biased region" description="Pro residues" evidence="19">
    <location>
        <begin position="267"/>
        <end position="278"/>
    </location>
</feature>
<evidence type="ECO:0000256" key="12">
    <source>
        <dbReference type="ARBA" id="ARBA00022853"/>
    </source>
</evidence>
<reference evidence="25" key="3">
    <citation type="submission" date="2025-09" db="UniProtKB">
        <authorList>
            <consortium name="Ensembl"/>
        </authorList>
    </citation>
    <scope>IDENTIFICATION</scope>
</reference>
<name>A0A3B5KCT0_TAKRU</name>
<feature type="compositionally biased region" description="Polar residues" evidence="19">
    <location>
        <begin position="1301"/>
        <end position="1317"/>
    </location>
</feature>
<dbReference type="InterPro" id="IPR036427">
    <property type="entry name" value="Bromodomain-like_sf"/>
</dbReference>
<dbReference type="CDD" id="cd05525">
    <property type="entry name" value="Bromo_ASH1"/>
    <property type="match status" value="1"/>
</dbReference>
<keyword evidence="7" id="KW-0949">S-adenosyl-L-methionine</keyword>
<dbReference type="PROSITE" id="PS50280">
    <property type="entry name" value="SET"/>
    <property type="match status" value="1"/>
</dbReference>
<feature type="region of interest" description="Disordered" evidence="19">
    <location>
        <begin position="39"/>
        <end position="80"/>
    </location>
</feature>
<feature type="compositionally biased region" description="Gly residues" evidence="19">
    <location>
        <begin position="57"/>
        <end position="66"/>
    </location>
</feature>
<feature type="domain" description="AWS" evidence="24">
    <location>
        <begin position="1674"/>
        <end position="1725"/>
    </location>
</feature>
<feature type="compositionally biased region" description="Acidic residues" evidence="19">
    <location>
        <begin position="1524"/>
        <end position="1534"/>
    </location>
</feature>
<dbReference type="Gene3D" id="2.30.30.490">
    <property type="match status" value="1"/>
</dbReference>
<feature type="compositionally biased region" description="Low complexity" evidence="19">
    <location>
        <begin position="334"/>
        <end position="349"/>
    </location>
</feature>
<evidence type="ECO:0000256" key="16">
    <source>
        <dbReference type="ARBA" id="ARBA00023163"/>
    </source>
</evidence>
<evidence type="ECO:0000259" key="21">
    <source>
        <dbReference type="PROSITE" id="PS50280"/>
    </source>
</evidence>
<keyword evidence="10" id="KW-0863">Zinc-finger</keyword>
<evidence type="ECO:0000259" key="20">
    <source>
        <dbReference type="PROSITE" id="PS50014"/>
    </source>
</evidence>
<dbReference type="InterPro" id="IPR001025">
    <property type="entry name" value="BAH_dom"/>
</dbReference>
<feature type="region of interest" description="Disordered" evidence="19">
    <location>
        <begin position="624"/>
        <end position="674"/>
    </location>
</feature>
<dbReference type="SMART" id="SM00297">
    <property type="entry name" value="BROMO"/>
    <property type="match status" value="1"/>
</dbReference>
<keyword evidence="26" id="KW-1185">Reference proteome</keyword>
<dbReference type="FunFam" id="2.170.270.10:FF:000011">
    <property type="entry name" value="Histone-lysine N-methyltransferase"/>
    <property type="match status" value="1"/>
</dbReference>
<feature type="compositionally biased region" description="Low complexity" evidence="19">
    <location>
        <begin position="800"/>
        <end position="830"/>
    </location>
</feature>
<dbReference type="InterPro" id="IPR019786">
    <property type="entry name" value="Zinc_finger_PHD-type_CS"/>
</dbReference>
<dbReference type="InterPro" id="IPR013083">
    <property type="entry name" value="Znf_RING/FYVE/PHD"/>
</dbReference>
<evidence type="ECO:0000256" key="15">
    <source>
        <dbReference type="ARBA" id="ARBA00023159"/>
    </source>
</evidence>
<dbReference type="FunFam" id="2.30.30.490:FF:000056">
    <property type="entry name" value="Ash1 (absent, small, or homeotic)-like"/>
    <property type="match status" value="1"/>
</dbReference>
<gene>
    <name evidence="25" type="primary">ash1l</name>
</gene>
<feature type="compositionally biased region" description="Low complexity" evidence="19">
    <location>
        <begin position="574"/>
        <end position="585"/>
    </location>
</feature>
<dbReference type="SMART" id="SM00384">
    <property type="entry name" value="AT_hook"/>
    <property type="match status" value="8"/>
</dbReference>
<dbReference type="Pfam" id="PF17907">
    <property type="entry name" value="AWS"/>
    <property type="match status" value="1"/>
</dbReference>
<feature type="compositionally biased region" description="Basic residues" evidence="19">
    <location>
        <begin position="950"/>
        <end position="962"/>
    </location>
</feature>
<evidence type="ECO:0000256" key="10">
    <source>
        <dbReference type="ARBA" id="ARBA00022771"/>
    </source>
</evidence>